<name>A0A4Z0Z1V7_9PEZI</name>
<dbReference type="Proteomes" id="UP000297716">
    <property type="component" value="Unassembled WGS sequence"/>
</dbReference>
<proteinExistence type="predicted"/>
<gene>
    <name evidence="2" type="ORF">E0Z10_g3026</name>
</gene>
<dbReference type="EMBL" id="SKBN01000040">
    <property type="protein sequence ID" value="TGJ85711.1"/>
    <property type="molecule type" value="Genomic_DNA"/>
</dbReference>
<comment type="caution">
    <text evidence="2">The sequence shown here is derived from an EMBL/GenBank/DDBJ whole genome shotgun (WGS) entry which is preliminary data.</text>
</comment>
<feature type="region of interest" description="Disordered" evidence="1">
    <location>
        <begin position="1"/>
        <end position="70"/>
    </location>
</feature>
<feature type="compositionally biased region" description="Polar residues" evidence="1">
    <location>
        <begin position="185"/>
        <end position="237"/>
    </location>
</feature>
<evidence type="ECO:0000313" key="2">
    <source>
        <dbReference type="EMBL" id="TGJ85711.1"/>
    </source>
</evidence>
<feature type="region of interest" description="Disordered" evidence="1">
    <location>
        <begin position="527"/>
        <end position="591"/>
    </location>
</feature>
<feature type="compositionally biased region" description="Basic and acidic residues" evidence="1">
    <location>
        <begin position="320"/>
        <end position="333"/>
    </location>
</feature>
<feature type="compositionally biased region" description="Low complexity" evidence="1">
    <location>
        <begin position="238"/>
        <end position="248"/>
    </location>
</feature>
<feature type="compositionally biased region" description="Low complexity" evidence="1">
    <location>
        <begin position="144"/>
        <end position="158"/>
    </location>
</feature>
<sequence length="591" mass="62388">MTNTVASFKTDLSNEAIPESPSQDTPAKFPPKKELKTSRLEPNANPDKVMDQEEPQTKMLPGNPTATSAARLGGTVFNEGISDALNGTPSTTAKAKVLAATKPASKTAAPVSTAKLTTRASKSTLIAKPPNGKESTKAASSVNPKKATVTKMVAAKPAPISLAPSDTGFVKPKPKSPTRPVKLPSSLTTHTAASAQKHGSGNTAPAPRQSLSRASGNAQHLSANPTTHRSPSRNSVSTTGTTTATTTKTLKHKPSSVGRSRPSLGPPPKQENKNQPAAKREGHVDESFLARMMRPTQSSAKKTSEKTPVTPPRKQSTPVKKPDIQVQDVDKNARGFAAKIQASSTQAKATRHNVKPEAVQEQPTTKETSPVVAQVETTETDIKEAKPSTHTAVSPLVEDEKIETELTANDVAVTVAQEEKVEDIIETAKASTDTAVSADIPSEERPEIAEVEIIPEPAINAEADTSEPVTPVPVITEDPLKVEDMEDIVQEFQEPSHQPQSTDSAVEVSEPEYIPETKESITALIEESNVDDQGTVDEPSKPEELVADAEDTASEGARTDGSTTIDTPLDGTTDGIEEVTTKDTMATATAP</sequence>
<feature type="region of interest" description="Disordered" evidence="1">
    <location>
        <begin position="491"/>
        <end position="510"/>
    </location>
</feature>
<protein>
    <submittedName>
        <fullName evidence="2">Uncharacterized protein</fullName>
    </submittedName>
</protein>
<dbReference type="STRING" id="37992.A0A4Z0Z1V7"/>
<feature type="compositionally biased region" description="Polar residues" evidence="1">
    <location>
        <begin position="1"/>
        <end position="13"/>
    </location>
</feature>
<feature type="compositionally biased region" description="Basic and acidic residues" evidence="1">
    <location>
        <begin position="278"/>
        <end position="288"/>
    </location>
</feature>
<dbReference type="OrthoDB" id="3600083at2759"/>
<evidence type="ECO:0000256" key="1">
    <source>
        <dbReference type="SAM" id="MobiDB-lite"/>
    </source>
</evidence>
<feature type="region of interest" description="Disordered" evidence="1">
    <location>
        <begin position="120"/>
        <end position="394"/>
    </location>
</feature>
<keyword evidence="3" id="KW-1185">Reference proteome</keyword>
<reference evidence="2 3" key="1">
    <citation type="submission" date="2019-03" db="EMBL/GenBank/DDBJ databases">
        <title>Draft genome sequence of Xylaria hypoxylon DSM 108379, a ubiquitous saprotrophic-parasitic fungi on hardwood.</title>
        <authorList>
            <person name="Buettner E."/>
            <person name="Leonhardt S."/>
            <person name="Gebauer A.M."/>
            <person name="Liers C."/>
            <person name="Hofrichter M."/>
            <person name="Kellner H."/>
        </authorList>
    </citation>
    <scope>NUCLEOTIDE SEQUENCE [LARGE SCALE GENOMIC DNA]</scope>
    <source>
        <strain evidence="2 3">DSM 108379</strain>
    </source>
</reference>
<feature type="compositionally biased region" description="Polar residues" evidence="1">
    <location>
        <begin position="582"/>
        <end position="591"/>
    </location>
</feature>
<dbReference type="AlphaFoldDB" id="A0A4Z0Z1V7"/>
<organism evidence="2 3">
    <name type="scientific">Xylaria hypoxylon</name>
    <dbReference type="NCBI Taxonomy" id="37992"/>
    <lineage>
        <taxon>Eukaryota</taxon>
        <taxon>Fungi</taxon>
        <taxon>Dikarya</taxon>
        <taxon>Ascomycota</taxon>
        <taxon>Pezizomycotina</taxon>
        <taxon>Sordariomycetes</taxon>
        <taxon>Xylariomycetidae</taxon>
        <taxon>Xylariales</taxon>
        <taxon>Xylariaceae</taxon>
        <taxon>Xylaria</taxon>
    </lineage>
</organism>
<evidence type="ECO:0000313" key="3">
    <source>
        <dbReference type="Proteomes" id="UP000297716"/>
    </source>
</evidence>
<feature type="compositionally biased region" description="Polar residues" evidence="1">
    <location>
        <begin position="493"/>
        <end position="504"/>
    </location>
</feature>
<accession>A0A4Z0Z1V7</accession>